<reference evidence="1" key="2">
    <citation type="submission" date="2020-09" db="EMBL/GenBank/DDBJ databases">
        <authorList>
            <person name="Sun Q."/>
            <person name="Ohkuma M."/>
        </authorList>
    </citation>
    <scope>NUCLEOTIDE SEQUENCE</scope>
    <source>
        <strain evidence="1">JCM 3313</strain>
    </source>
</reference>
<organism evidence="1 2">
    <name type="scientific">Saccharothrix coeruleofusca</name>
    <dbReference type="NCBI Taxonomy" id="33919"/>
    <lineage>
        <taxon>Bacteria</taxon>
        <taxon>Bacillati</taxon>
        <taxon>Actinomycetota</taxon>
        <taxon>Actinomycetes</taxon>
        <taxon>Pseudonocardiales</taxon>
        <taxon>Pseudonocardiaceae</taxon>
        <taxon>Saccharothrix</taxon>
    </lineage>
</organism>
<keyword evidence="2" id="KW-1185">Reference proteome</keyword>
<name>A0A918ARU0_9PSEU</name>
<proteinExistence type="predicted"/>
<evidence type="ECO:0000313" key="2">
    <source>
        <dbReference type="Proteomes" id="UP000639606"/>
    </source>
</evidence>
<dbReference type="Proteomes" id="UP000639606">
    <property type="component" value="Unassembled WGS sequence"/>
</dbReference>
<comment type="caution">
    <text evidence="1">The sequence shown here is derived from an EMBL/GenBank/DDBJ whole genome shotgun (WGS) entry which is preliminary data.</text>
</comment>
<accession>A0A918ARU0</accession>
<reference evidence="1" key="1">
    <citation type="journal article" date="2014" name="Int. J. Syst. Evol. Microbiol.">
        <title>Complete genome sequence of Corynebacterium casei LMG S-19264T (=DSM 44701T), isolated from a smear-ripened cheese.</title>
        <authorList>
            <consortium name="US DOE Joint Genome Institute (JGI-PGF)"/>
            <person name="Walter F."/>
            <person name="Albersmeier A."/>
            <person name="Kalinowski J."/>
            <person name="Ruckert C."/>
        </authorList>
    </citation>
    <scope>NUCLEOTIDE SEQUENCE</scope>
    <source>
        <strain evidence="1">JCM 3313</strain>
    </source>
</reference>
<protein>
    <submittedName>
        <fullName evidence="1">Uncharacterized protein</fullName>
    </submittedName>
</protein>
<dbReference type="AlphaFoldDB" id="A0A918ARU0"/>
<dbReference type="EMBL" id="BMRG01000014">
    <property type="protein sequence ID" value="GGP74156.1"/>
    <property type="molecule type" value="Genomic_DNA"/>
</dbReference>
<evidence type="ECO:0000313" key="1">
    <source>
        <dbReference type="EMBL" id="GGP74156.1"/>
    </source>
</evidence>
<gene>
    <name evidence="1" type="ORF">GCM10010185_54620</name>
</gene>
<sequence>MAPARRKDGLRCTMGVVPLAPSRVRESHCGIPESPLDGPVLLCSDPAAPGWAEARNGLRATDVRPLVEQLLRVPQKYRAVGFQFLTKPTARFCMRAGGHPPRTQGESRWTSTS</sequence>